<keyword evidence="2" id="KW-1185">Reference proteome</keyword>
<dbReference type="AlphaFoldDB" id="A0A7D9GZ75"/>
<sequence>MLNDSVELGYIQTVSYPLSLKFSPKHSGNRTNMNILDLPEVIIRLVTKSLYSAGDRLSLALTCKSFYYLVMPAIYSNILIADYKVHQVFIPSFEETPYTICRLEHLSLFVRSLSKSHNVAKYIRRIYVDCNFDFCRMDDMQELIKLLLDWKETHANYPLEYLKSINFLKHDFGVIELIKTFSSSYATDPCMLYENDDFDSYYEHFEETSNQNRKTLPSLESYQLRNMDEVLLLSSRSRLRLQVNISQNSLSNRRISFQRLSRHISKQNITSLEFVNQSSLITFFSALSKGTDILEVKASLLPNLKRLSITISDIRYFSHLPKLIDCPSLEDVELRISKFSVLPEDEFKNIGALDFINTVLHSDIHRLSLVNLNPNNLFENDSIASETVFHDSNLLYYISKYAELFNSSEATANIEYWLFSMNNFFHVPQLYTPGADDAYENPFRVTNEYITDKVVFFKKMLNFPNVKTLIIPDYLFNWKLFLTFDDDVRENQNIGNMHKIFDKCRCTKCQKARIDVPPGNEGNNLLHTYYKVASRDLFQRMPKLQSTFGMNFFDIPFREDSTYTSCTCTRTLIHKSKLFLLHNIKQDIIALIKKQPKLETLCLGGYLFFIRRLYNCVRVFEPYEKWSFVF</sequence>
<dbReference type="EMBL" id="CABFWN010000002">
    <property type="protein sequence ID" value="VUG17766.1"/>
    <property type="molecule type" value="Genomic_DNA"/>
</dbReference>
<organism evidence="1 2">
    <name type="scientific">Dekkera bruxellensis</name>
    <name type="common">Brettanomyces custersii</name>
    <dbReference type="NCBI Taxonomy" id="5007"/>
    <lineage>
        <taxon>Eukaryota</taxon>
        <taxon>Fungi</taxon>
        <taxon>Dikarya</taxon>
        <taxon>Ascomycota</taxon>
        <taxon>Saccharomycotina</taxon>
        <taxon>Pichiomycetes</taxon>
        <taxon>Pichiales</taxon>
        <taxon>Pichiaceae</taxon>
        <taxon>Brettanomyces</taxon>
    </lineage>
</organism>
<protein>
    <submittedName>
        <fullName evidence="1">DEBR0S2_15874g1_1</fullName>
    </submittedName>
</protein>
<accession>A0A7D9GZ75</accession>
<proteinExistence type="predicted"/>
<evidence type="ECO:0000313" key="1">
    <source>
        <dbReference type="EMBL" id="VUG17766.1"/>
    </source>
</evidence>
<reference evidence="1 2" key="1">
    <citation type="submission" date="2019-07" db="EMBL/GenBank/DDBJ databases">
        <authorList>
            <person name="Friedrich A."/>
            <person name="Schacherer J."/>
        </authorList>
    </citation>
    <scope>NUCLEOTIDE SEQUENCE [LARGE SCALE GENOMIC DNA]</scope>
</reference>
<dbReference type="Proteomes" id="UP000478008">
    <property type="component" value="Unassembled WGS sequence"/>
</dbReference>
<evidence type="ECO:0000313" key="2">
    <source>
        <dbReference type="Proteomes" id="UP000478008"/>
    </source>
</evidence>
<gene>
    <name evidence="1" type="ORF">DEBR0S2_15874G</name>
</gene>
<name>A0A7D9GZ75_DEKBR</name>